<protein>
    <recommendedName>
        <fullName evidence="3">Membrane transport protein MMPL domain-containing protein</fullName>
    </recommendedName>
</protein>
<keyword evidence="1" id="KW-1133">Transmembrane helix</keyword>
<accession>X1DCZ8</accession>
<dbReference type="AlphaFoldDB" id="X1DCZ8"/>
<evidence type="ECO:0000313" key="2">
    <source>
        <dbReference type="EMBL" id="GAH18072.1"/>
    </source>
</evidence>
<feature type="transmembrane region" description="Helical" evidence="1">
    <location>
        <begin position="12"/>
        <end position="38"/>
    </location>
</feature>
<name>X1DCZ8_9ZZZZ</name>
<keyword evidence="1" id="KW-0812">Transmembrane</keyword>
<reference evidence="2" key="1">
    <citation type="journal article" date="2014" name="Front. Microbiol.">
        <title>High frequency of phylogenetically diverse reductive dehalogenase-homologous genes in deep subseafloor sedimentary metagenomes.</title>
        <authorList>
            <person name="Kawai M."/>
            <person name="Futagami T."/>
            <person name="Toyoda A."/>
            <person name="Takaki Y."/>
            <person name="Nishi S."/>
            <person name="Hori S."/>
            <person name="Arai W."/>
            <person name="Tsubouchi T."/>
            <person name="Morono Y."/>
            <person name="Uchiyama I."/>
            <person name="Ito T."/>
            <person name="Fujiyama A."/>
            <person name="Inagaki F."/>
            <person name="Takami H."/>
        </authorList>
    </citation>
    <scope>NUCLEOTIDE SEQUENCE</scope>
    <source>
        <strain evidence="2">Expedition CK06-06</strain>
    </source>
</reference>
<gene>
    <name evidence="2" type="ORF">S01H4_57216</name>
</gene>
<feature type="non-terminal residue" evidence="2">
    <location>
        <position position="1"/>
    </location>
</feature>
<dbReference type="EMBL" id="BART01033255">
    <property type="protein sequence ID" value="GAH18072.1"/>
    <property type="molecule type" value="Genomic_DNA"/>
</dbReference>
<proteinExistence type="predicted"/>
<evidence type="ECO:0000256" key="1">
    <source>
        <dbReference type="SAM" id="Phobius"/>
    </source>
</evidence>
<evidence type="ECO:0008006" key="3">
    <source>
        <dbReference type="Google" id="ProtNLM"/>
    </source>
</evidence>
<comment type="caution">
    <text evidence="2">The sequence shown here is derived from an EMBL/GenBank/DDBJ whole genome shotgun (WGS) entry which is preliminary data.</text>
</comment>
<sequence length="50" mass="5644">FVFASMNNLFYFGLLTAFTIVMALVADYLLAPALMVLVNKPKYITPEDKK</sequence>
<organism evidence="2">
    <name type="scientific">marine sediment metagenome</name>
    <dbReference type="NCBI Taxonomy" id="412755"/>
    <lineage>
        <taxon>unclassified sequences</taxon>
        <taxon>metagenomes</taxon>
        <taxon>ecological metagenomes</taxon>
    </lineage>
</organism>
<keyword evidence="1" id="KW-0472">Membrane</keyword>